<name>A0A7I7MEM1_9MYCO</name>
<accession>A0A7I7MEM1</accession>
<dbReference type="EMBL" id="AP022574">
    <property type="protein sequence ID" value="BBX70638.1"/>
    <property type="molecule type" value="Genomic_DNA"/>
</dbReference>
<organism evidence="1 2">
    <name type="scientific">Mycolicibacterium psychrotolerans</name>
    <dbReference type="NCBI Taxonomy" id="216929"/>
    <lineage>
        <taxon>Bacteria</taxon>
        <taxon>Bacillati</taxon>
        <taxon>Actinomycetota</taxon>
        <taxon>Actinomycetes</taxon>
        <taxon>Mycobacteriales</taxon>
        <taxon>Mycobacteriaceae</taxon>
        <taxon>Mycolicibacterium</taxon>
    </lineage>
</organism>
<reference evidence="1 2" key="1">
    <citation type="journal article" date="2019" name="Emerg. Microbes Infect.">
        <title>Comprehensive subspecies identification of 175 nontuberculous mycobacteria species based on 7547 genomic profiles.</title>
        <authorList>
            <person name="Matsumoto Y."/>
            <person name="Kinjo T."/>
            <person name="Motooka D."/>
            <person name="Nabeya D."/>
            <person name="Jung N."/>
            <person name="Uechi K."/>
            <person name="Horii T."/>
            <person name="Iida T."/>
            <person name="Fujita J."/>
            <person name="Nakamura S."/>
        </authorList>
    </citation>
    <scope>NUCLEOTIDE SEQUENCE [LARGE SCALE GENOMIC DNA]</scope>
    <source>
        <strain evidence="1 2">JCM 13323</strain>
    </source>
</reference>
<keyword evidence="2" id="KW-1185">Reference proteome</keyword>
<dbReference type="Proteomes" id="UP000466514">
    <property type="component" value="Chromosome"/>
</dbReference>
<evidence type="ECO:0000313" key="1">
    <source>
        <dbReference type="EMBL" id="BBX70638.1"/>
    </source>
</evidence>
<sequence length="112" mass="11917">MVVAAELPGILGCHGGVGQMQAEAPLDGAPDPLLVRHLEHAGVGQRGDMAIERRGRNVGKFLAQLARRHRGAVEQNLDDAHAHGVEQDVRSRHAAIINPDNILNVEKGDSNG</sequence>
<protein>
    <submittedName>
        <fullName evidence="1">Uncharacterized protein</fullName>
    </submittedName>
</protein>
<gene>
    <name evidence="1" type="ORF">MPSYJ_40990</name>
</gene>
<proteinExistence type="predicted"/>
<dbReference type="AlphaFoldDB" id="A0A7I7MEM1"/>
<dbReference type="KEGG" id="mpsc:MPSYJ_40990"/>
<evidence type="ECO:0000313" key="2">
    <source>
        <dbReference type="Proteomes" id="UP000466514"/>
    </source>
</evidence>